<dbReference type="EMBL" id="VSSQ01000063">
    <property type="protein sequence ID" value="MPL72116.1"/>
    <property type="molecule type" value="Genomic_DNA"/>
</dbReference>
<name>A0A644SUD3_9ZZZZ</name>
<organism evidence="1">
    <name type="scientific">bioreactor metagenome</name>
    <dbReference type="NCBI Taxonomy" id="1076179"/>
    <lineage>
        <taxon>unclassified sequences</taxon>
        <taxon>metagenomes</taxon>
        <taxon>ecological metagenomes</taxon>
    </lineage>
</organism>
<dbReference type="Pfam" id="PF10622">
    <property type="entry name" value="Ehbp"/>
    <property type="match status" value="1"/>
</dbReference>
<dbReference type="InterPro" id="IPR019597">
    <property type="entry name" value="Energy-convert_hydgase-B_suP"/>
</dbReference>
<evidence type="ECO:0000313" key="2">
    <source>
        <dbReference type="EMBL" id="MPL72116.1"/>
    </source>
</evidence>
<dbReference type="AlphaFoldDB" id="A0A644SUD3"/>
<gene>
    <name evidence="1" type="ORF">SDC9_03777</name>
    <name evidence="2" type="ORF">SDC9_17896</name>
</gene>
<evidence type="ECO:0000313" key="1">
    <source>
        <dbReference type="EMBL" id="MPL58246.1"/>
    </source>
</evidence>
<comment type="caution">
    <text evidence="1">The sequence shown here is derived from an EMBL/GenBank/DDBJ whole genome shotgun (WGS) entry which is preliminary data.</text>
</comment>
<reference evidence="1" key="1">
    <citation type="submission" date="2019-08" db="EMBL/GenBank/DDBJ databases">
        <authorList>
            <person name="Kucharzyk K."/>
            <person name="Murdoch R.W."/>
            <person name="Higgins S."/>
            <person name="Loffler F."/>
        </authorList>
    </citation>
    <scope>NUCLEOTIDE SEQUENCE</scope>
</reference>
<dbReference type="EMBL" id="VSSQ01000006">
    <property type="protein sequence ID" value="MPL58246.1"/>
    <property type="molecule type" value="Genomic_DNA"/>
</dbReference>
<sequence length="99" mass="11483">MIKNIKFYILVILLKFVVRAQHIVSLGGYIVERNFPYRNIILVNKSNEPIKAEIPVFNEEWIDNHRELGLEVIPVGEDDSFLSLFKKAKADLEVSKLEN</sequence>
<proteinExistence type="predicted"/>
<protein>
    <submittedName>
        <fullName evidence="1">Uncharacterized protein</fullName>
    </submittedName>
</protein>
<accession>A0A644SUD3</accession>